<comment type="similarity">
    <text evidence="4 12">Belongs to the glycosyl hydrolase 30 family.</text>
</comment>
<dbReference type="Pfam" id="PF17189">
    <property type="entry name" value="Glyco_hydro_30C"/>
    <property type="match status" value="1"/>
</dbReference>
<dbReference type="Gene3D" id="3.20.20.80">
    <property type="entry name" value="Glycosidases"/>
    <property type="match status" value="1"/>
</dbReference>
<dbReference type="GO" id="GO:0005764">
    <property type="term" value="C:lysosome"/>
    <property type="evidence" value="ECO:0007669"/>
    <property type="project" value="UniProtKB-ARBA"/>
</dbReference>
<feature type="domain" description="Glycosyl hydrolase family 30 beta sandwich" evidence="15">
    <location>
        <begin position="455"/>
        <end position="521"/>
    </location>
</feature>
<comment type="pathway">
    <text evidence="3">Sphingolipid metabolism.</text>
</comment>
<comment type="catalytic activity">
    <reaction evidence="10">
        <text>a beta-D-glucosylceramide + H2O = an N-acyl-sphingoid base + D-glucose</text>
        <dbReference type="Rhea" id="RHEA:81447"/>
        <dbReference type="ChEBI" id="CHEBI:4167"/>
        <dbReference type="ChEBI" id="CHEBI:15377"/>
        <dbReference type="ChEBI" id="CHEBI:83264"/>
        <dbReference type="ChEBI" id="CHEBI:83273"/>
    </reaction>
    <physiologicalReaction direction="left-to-right" evidence="10">
        <dbReference type="Rhea" id="RHEA:81448"/>
    </physiologicalReaction>
</comment>
<dbReference type="GO" id="GO:0006680">
    <property type="term" value="P:glucosylceramide catabolic process"/>
    <property type="evidence" value="ECO:0007669"/>
    <property type="project" value="UniProtKB-ARBA"/>
</dbReference>
<accession>A0A0K0EAP1</accession>
<dbReference type="InterPro" id="IPR033452">
    <property type="entry name" value="GH30_C"/>
</dbReference>
<dbReference type="Pfam" id="PF02055">
    <property type="entry name" value="Glyco_hydro_30"/>
    <property type="match status" value="1"/>
</dbReference>
<dbReference type="FunFam" id="3.20.20.80:FF:000030">
    <property type="entry name" value="Lysosomal acid glucosylceramidase"/>
    <property type="match status" value="1"/>
</dbReference>
<keyword evidence="8 12" id="KW-0746">Sphingolipid metabolism</keyword>
<evidence type="ECO:0000256" key="5">
    <source>
        <dbReference type="ARBA" id="ARBA00012658"/>
    </source>
</evidence>
<evidence type="ECO:0000259" key="14">
    <source>
        <dbReference type="Pfam" id="PF02055"/>
    </source>
</evidence>
<evidence type="ECO:0000256" key="12">
    <source>
        <dbReference type="RuleBase" id="RU361188"/>
    </source>
</evidence>
<evidence type="ECO:0000256" key="10">
    <source>
        <dbReference type="ARBA" id="ARBA00050474"/>
    </source>
</evidence>
<dbReference type="GO" id="GO:0030163">
    <property type="term" value="P:protein catabolic process"/>
    <property type="evidence" value="ECO:0007669"/>
    <property type="project" value="UniProtKB-ARBA"/>
</dbReference>
<evidence type="ECO:0000256" key="4">
    <source>
        <dbReference type="ARBA" id="ARBA00005382"/>
    </source>
</evidence>
<feature type="signal peptide" evidence="13">
    <location>
        <begin position="1"/>
        <end position="20"/>
    </location>
</feature>
<evidence type="ECO:0000256" key="6">
    <source>
        <dbReference type="ARBA" id="ARBA00022729"/>
    </source>
</evidence>
<evidence type="ECO:0000256" key="11">
    <source>
        <dbReference type="ARBA" id="ARBA00051345"/>
    </source>
</evidence>
<comment type="catalytic activity">
    <reaction evidence="1">
        <text>a beta-D-glucosyl-(1&lt;-&gt;1')-N-acylsphing-4-enine + H2O = an N-acylsphing-4-enine + D-glucose</text>
        <dbReference type="Rhea" id="RHEA:13269"/>
        <dbReference type="ChEBI" id="CHEBI:4167"/>
        <dbReference type="ChEBI" id="CHEBI:15377"/>
        <dbReference type="ChEBI" id="CHEBI:22801"/>
        <dbReference type="ChEBI" id="CHEBI:52639"/>
        <dbReference type="EC" id="3.2.1.45"/>
    </reaction>
    <physiologicalReaction direction="left-to-right" evidence="1">
        <dbReference type="Rhea" id="RHEA:13270"/>
    </physiologicalReaction>
</comment>
<dbReference type="GO" id="GO:0051246">
    <property type="term" value="P:regulation of protein metabolic process"/>
    <property type="evidence" value="ECO:0007669"/>
    <property type="project" value="UniProtKB-ARBA"/>
</dbReference>
<dbReference type="GO" id="GO:0005774">
    <property type="term" value="C:vacuolar membrane"/>
    <property type="evidence" value="ECO:0007669"/>
    <property type="project" value="UniProtKB-ARBA"/>
</dbReference>
<dbReference type="GO" id="GO:0016758">
    <property type="term" value="F:hexosyltransferase activity"/>
    <property type="evidence" value="ECO:0007669"/>
    <property type="project" value="UniProtKB-ARBA"/>
</dbReference>
<keyword evidence="6 13" id="KW-0732">Signal</keyword>
<dbReference type="STRING" id="6248.A0A0K0EAP1"/>
<evidence type="ECO:0000259" key="15">
    <source>
        <dbReference type="Pfam" id="PF17189"/>
    </source>
</evidence>
<dbReference type="WBParaSite" id="TCONS_00010210.p1">
    <property type="protein sequence ID" value="TCONS_00010210.p1"/>
    <property type="gene ID" value="XLOC_007911"/>
</dbReference>
<feature type="domain" description="Glycosyl hydrolase family 30 TIM-barrel" evidence="14">
    <location>
        <begin position="104"/>
        <end position="452"/>
    </location>
</feature>
<dbReference type="PANTHER" id="PTHR11069">
    <property type="entry name" value="GLUCOSYLCERAMIDASE"/>
    <property type="match status" value="1"/>
</dbReference>
<evidence type="ECO:0000256" key="8">
    <source>
        <dbReference type="ARBA" id="ARBA00022919"/>
    </source>
</evidence>
<dbReference type="SUPFAM" id="SSF51445">
    <property type="entry name" value="(Trans)glycosidases"/>
    <property type="match status" value="1"/>
</dbReference>
<organism evidence="17">
    <name type="scientific">Strongyloides stercoralis</name>
    <name type="common">Threadworm</name>
    <dbReference type="NCBI Taxonomy" id="6248"/>
    <lineage>
        <taxon>Eukaryota</taxon>
        <taxon>Metazoa</taxon>
        <taxon>Ecdysozoa</taxon>
        <taxon>Nematoda</taxon>
        <taxon>Chromadorea</taxon>
        <taxon>Rhabditida</taxon>
        <taxon>Tylenchina</taxon>
        <taxon>Panagrolaimomorpha</taxon>
        <taxon>Strongyloidoidea</taxon>
        <taxon>Strongyloididae</taxon>
        <taxon>Strongyloides</taxon>
    </lineage>
</organism>
<keyword evidence="7 12" id="KW-0378">Hydrolase</keyword>
<reference evidence="17" key="1">
    <citation type="submission" date="2015-08" db="UniProtKB">
        <authorList>
            <consortium name="WormBaseParasite"/>
        </authorList>
    </citation>
    <scope>IDENTIFICATION</scope>
</reference>
<keyword evidence="9 12" id="KW-0443">Lipid metabolism</keyword>
<dbReference type="GO" id="GO:0006914">
    <property type="term" value="P:autophagy"/>
    <property type="evidence" value="ECO:0007669"/>
    <property type="project" value="UniProtKB-ARBA"/>
</dbReference>
<dbReference type="PRINTS" id="PR00843">
    <property type="entry name" value="GLHYDRLASE30"/>
</dbReference>
<proteinExistence type="inferred from homology"/>
<dbReference type="GO" id="GO:0005102">
    <property type="term" value="F:signaling receptor binding"/>
    <property type="evidence" value="ECO:0007669"/>
    <property type="project" value="UniProtKB-ARBA"/>
</dbReference>
<dbReference type="GO" id="GO:0042391">
    <property type="term" value="P:regulation of membrane potential"/>
    <property type="evidence" value="ECO:0007669"/>
    <property type="project" value="UniProtKB-ARBA"/>
</dbReference>
<dbReference type="GO" id="GO:0010605">
    <property type="term" value="P:negative regulation of macromolecule metabolic process"/>
    <property type="evidence" value="ECO:0007669"/>
    <property type="project" value="UniProtKB-ARBA"/>
</dbReference>
<comment type="catalytic activity">
    <reaction evidence="11">
        <text>an N-acyl-1-beta-D-glucosyl-15-methylhexadecasphing-4-enine + H2O = an N-acyl-15-methylhexadecasphing-4-enine + D-glucose</text>
        <dbReference type="Rhea" id="RHEA:34755"/>
        <dbReference type="ChEBI" id="CHEBI:4167"/>
        <dbReference type="ChEBI" id="CHEBI:15377"/>
        <dbReference type="ChEBI" id="CHEBI:70815"/>
        <dbReference type="ChEBI" id="CHEBI:70846"/>
    </reaction>
    <physiologicalReaction direction="left-to-right" evidence="11">
        <dbReference type="Rhea" id="RHEA:34756"/>
    </physiologicalReaction>
</comment>
<keyword evidence="16" id="KW-1185">Reference proteome</keyword>
<evidence type="ECO:0000256" key="3">
    <source>
        <dbReference type="ARBA" id="ARBA00004991"/>
    </source>
</evidence>
<dbReference type="AlphaFoldDB" id="A0A0K0EAP1"/>
<dbReference type="InterPro" id="IPR001139">
    <property type="entry name" value="Glyco_hydro_30"/>
</dbReference>
<comment type="pathway">
    <text evidence="2">Lipid metabolism; sphingolipid metabolism.</text>
</comment>
<dbReference type="GO" id="GO:0016241">
    <property type="term" value="P:regulation of macroautophagy"/>
    <property type="evidence" value="ECO:0007669"/>
    <property type="project" value="UniProtKB-ARBA"/>
</dbReference>
<evidence type="ECO:0000313" key="17">
    <source>
        <dbReference type="WBParaSite" id="SSTP_0000656600.1"/>
    </source>
</evidence>
<sequence>MLFQYYFIFTLLISFNLSLGDKPCSPYRFGNENDLKIVCLCNSTYCDEYDDFLSSQLSSSIGIVTSTKDGKRFEKTFQVKGNSLNDEEIHSIINIDTKKQYQKIIGFGGAFTDSFGINMNSISLGVQKNLMNSYFSSKGSKYTIGRVPIASTDFSERIYSYCDTENDFELKTFNLTNEDYTLKIPFIKEAIKITQNKLKLFASPWSAGGWMKTNGKMKGGAPLKGDIPGPYYETWGNYFVKFLESYLSNGIKFWGVTVQNEPSSGFDPFYGWQTMLFTPEHERDFVKLYLGPKIKENPKFNETKIMILDDDRTFLPYWVDTVLEDEDAEKYIDGIGVHWYQDEFPVSNIQKTYERHPNKYILATEACNGWLGLDRGPKPGYWIHGEAYLFSIIDDINHYVSGWTDWNLALDMTGGPTWAKNNVDSPILIDKSKDVFYKNPSFYALAHVSKFVKPDAVRIDSTIENKINEFDFVAFKNTDGSKVLVILNKSEKDLNIKINSLNSANVNVGVVKVEKYSFKTIVWI</sequence>
<dbReference type="EC" id="3.2.1.45" evidence="5 12"/>
<keyword evidence="12" id="KW-0326">Glycosidase</keyword>
<dbReference type="InterPro" id="IPR033453">
    <property type="entry name" value="Glyco_hydro_30_TIM-barrel"/>
</dbReference>
<dbReference type="Proteomes" id="UP000035681">
    <property type="component" value="Unplaced"/>
</dbReference>
<dbReference type="GO" id="GO:0006066">
    <property type="term" value="P:alcohol metabolic process"/>
    <property type="evidence" value="ECO:0007669"/>
    <property type="project" value="UniProtKB-ARBA"/>
</dbReference>
<dbReference type="GO" id="GO:0007040">
    <property type="term" value="P:lysosome organization"/>
    <property type="evidence" value="ECO:0007669"/>
    <property type="project" value="UniProtKB-ARBA"/>
</dbReference>
<protein>
    <recommendedName>
        <fullName evidence="5 12">Glucosylceramidase</fullName>
        <ecNumber evidence="5 12">3.2.1.45</ecNumber>
    </recommendedName>
</protein>
<dbReference type="WBParaSite" id="SSTP_0000656600.1">
    <property type="protein sequence ID" value="SSTP_0000656600.1"/>
    <property type="gene ID" value="SSTP_0000656600"/>
</dbReference>
<evidence type="ECO:0000256" key="13">
    <source>
        <dbReference type="SAM" id="SignalP"/>
    </source>
</evidence>
<evidence type="ECO:0000256" key="1">
    <source>
        <dbReference type="ARBA" id="ARBA00001013"/>
    </source>
</evidence>
<dbReference type="InterPro" id="IPR017853">
    <property type="entry name" value="GH"/>
</dbReference>
<dbReference type="GO" id="GO:0004348">
    <property type="term" value="F:glucosylceramidase activity"/>
    <property type="evidence" value="ECO:0007669"/>
    <property type="project" value="UniProtKB-EC"/>
</dbReference>
<evidence type="ECO:0000256" key="9">
    <source>
        <dbReference type="ARBA" id="ARBA00023098"/>
    </source>
</evidence>
<dbReference type="GO" id="GO:0008202">
    <property type="term" value="P:steroid metabolic process"/>
    <property type="evidence" value="ECO:0007669"/>
    <property type="project" value="UniProtKB-ARBA"/>
</dbReference>
<evidence type="ECO:0000256" key="2">
    <source>
        <dbReference type="ARBA" id="ARBA00004760"/>
    </source>
</evidence>
<name>A0A0K0EAP1_STRER</name>
<evidence type="ECO:0000256" key="7">
    <source>
        <dbReference type="ARBA" id="ARBA00022801"/>
    </source>
</evidence>
<evidence type="ECO:0000313" key="16">
    <source>
        <dbReference type="Proteomes" id="UP000035681"/>
    </source>
</evidence>
<feature type="chain" id="PRO_5005327730" description="Glucosylceramidase" evidence="13">
    <location>
        <begin position="21"/>
        <end position="524"/>
    </location>
</feature>
<dbReference type="PANTHER" id="PTHR11069:SF23">
    <property type="entry name" value="LYSOSOMAL ACID GLUCOSYLCERAMIDASE"/>
    <property type="match status" value="1"/>
</dbReference>
<dbReference type="GO" id="GO:0032006">
    <property type="term" value="P:regulation of TOR signaling"/>
    <property type="evidence" value="ECO:0007669"/>
    <property type="project" value="UniProtKB-ARBA"/>
</dbReference>